<dbReference type="InterPro" id="IPR036388">
    <property type="entry name" value="WH-like_DNA-bd_sf"/>
</dbReference>
<dbReference type="PANTHER" id="PTHR38445:SF7">
    <property type="entry name" value="GNTR-FAMILY TRANSCRIPTIONAL REGULATOR"/>
    <property type="match status" value="1"/>
</dbReference>
<sequence length="224" mass="24460">MSHETQQRVQSINGDEVRSRLVRRILSGEWQAGARIPSCRKIASEIGSNANTVNRELQRLGAEGLVRTEPRRGTYVTGSGISGILRSDLEDKVEELTRQAIGTGLTRDDLIALIDQAFDVTRTTSIAFAECNSTDLNEMSNLIANSTGVRVSPVLIEDLAERNRSAPFDLILSPLFHLAEVRNAIDDGDRILELNFTASTKTLRKLALLDTDRVVTVAASTIGG</sequence>
<evidence type="ECO:0000256" key="3">
    <source>
        <dbReference type="ARBA" id="ARBA00023163"/>
    </source>
</evidence>
<evidence type="ECO:0000256" key="1">
    <source>
        <dbReference type="ARBA" id="ARBA00023015"/>
    </source>
</evidence>
<proteinExistence type="predicted"/>
<dbReference type="PROSITE" id="PS50949">
    <property type="entry name" value="HTH_GNTR"/>
    <property type="match status" value="1"/>
</dbReference>
<accession>A0A383AV14</accession>
<dbReference type="SMART" id="SM00345">
    <property type="entry name" value="HTH_GNTR"/>
    <property type="match status" value="1"/>
</dbReference>
<reference evidence="5" key="1">
    <citation type="submission" date="2018-05" db="EMBL/GenBank/DDBJ databases">
        <authorList>
            <person name="Lanie J.A."/>
            <person name="Ng W.-L."/>
            <person name="Kazmierczak K.M."/>
            <person name="Andrzejewski T.M."/>
            <person name="Davidsen T.M."/>
            <person name="Wayne K.J."/>
            <person name="Tettelin H."/>
            <person name="Glass J.I."/>
            <person name="Rusch D."/>
            <person name="Podicherti R."/>
            <person name="Tsui H.-C.T."/>
            <person name="Winkler M.E."/>
        </authorList>
    </citation>
    <scope>NUCLEOTIDE SEQUENCE</scope>
</reference>
<dbReference type="Pfam" id="PF00392">
    <property type="entry name" value="GntR"/>
    <property type="match status" value="1"/>
</dbReference>
<keyword evidence="1" id="KW-0805">Transcription regulation</keyword>
<evidence type="ECO:0000256" key="2">
    <source>
        <dbReference type="ARBA" id="ARBA00023125"/>
    </source>
</evidence>
<dbReference type="AlphaFoldDB" id="A0A383AV14"/>
<feature type="non-terminal residue" evidence="5">
    <location>
        <position position="224"/>
    </location>
</feature>
<dbReference type="GO" id="GO:0003677">
    <property type="term" value="F:DNA binding"/>
    <property type="evidence" value="ECO:0007669"/>
    <property type="project" value="UniProtKB-KW"/>
</dbReference>
<feature type="domain" description="HTH gntR-type" evidence="4">
    <location>
        <begin position="11"/>
        <end position="79"/>
    </location>
</feature>
<dbReference type="Gene3D" id="1.10.10.10">
    <property type="entry name" value="Winged helix-like DNA-binding domain superfamily/Winged helix DNA-binding domain"/>
    <property type="match status" value="1"/>
</dbReference>
<organism evidence="5">
    <name type="scientific">marine metagenome</name>
    <dbReference type="NCBI Taxonomy" id="408172"/>
    <lineage>
        <taxon>unclassified sequences</taxon>
        <taxon>metagenomes</taxon>
        <taxon>ecological metagenomes</taxon>
    </lineage>
</organism>
<evidence type="ECO:0000313" key="5">
    <source>
        <dbReference type="EMBL" id="SVE11403.1"/>
    </source>
</evidence>
<evidence type="ECO:0000259" key="4">
    <source>
        <dbReference type="PROSITE" id="PS50949"/>
    </source>
</evidence>
<dbReference type="InterPro" id="IPR036390">
    <property type="entry name" value="WH_DNA-bd_sf"/>
</dbReference>
<keyword evidence="3" id="KW-0804">Transcription</keyword>
<dbReference type="GO" id="GO:0003700">
    <property type="term" value="F:DNA-binding transcription factor activity"/>
    <property type="evidence" value="ECO:0007669"/>
    <property type="project" value="InterPro"/>
</dbReference>
<dbReference type="SUPFAM" id="SSF46785">
    <property type="entry name" value="Winged helix' DNA-binding domain"/>
    <property type="match status" value="1"/>
</dbReference>
<protein>
    <recommendedName>
        <fullName evidence="4">HTH gntR-type domain-containing protein</fullName>
    </recommendedName>
</protein>
<name>A0A383AV14_9ZZZZ</name>
<gene>
    <name evidence="5" type="ORF">METZ01_LOCUS464257</name>
</gene>
<dbReference type="EMBL" id="UINC01195025">
    <property type="protein sequence ID" value="SVE11403.1"/>
    <property type="molecule type" value="Genomic_DNA"/>
</dbReference>
<keyword evidence="2" id="KW-0238">DNA-binding</keyword>
<dbReference type="PANTHER" id="PTHR38445">
    <property type="entry name" value="HTH-TYPE TRANSCRIPTIONAL REPRESSOR YTRA"/>
    <property type="match status" value="1"/>
</dbReference>
<dbReference type="CDD" id="cd07377">
    <property type="entry name" value="WHTH_GntR"/>
    <property type="match status" value="1"/>
</dbReference>
<dbReference type="InterPro" id="IPR000524">
    <property type="entry name" value="Tscrpt_reg_HTH_GntR"/>
</dbReference>